<feature type="transmembrane region" description="Helical" evidence="6">
    <location>
        <begin position="291"/>
        <end position="313"/>
    </location>
</feature>
<feature type="transmembrane region" description="Helical" evidence="6">
    <location>
        <begin position="334"/>
        <end position="351"/>
    </location>
</feature>
<evidence type="ECO:0000256" key="5">
    <source>
        <dbReference type="ARBA" id="ARBA00023136"/>
    </source>
</evidence>
<keyword evidence="2" id="KW-1003">Cell membrane</keyword>
<dbReference type="Pfam" id="PF13520">
    <property type="entry name" value="AA_permease_2"/>
    <property type="match status" value="1"/>
</dbReference>
<feature type="transmembrane region" description="Helical" evidence="6">
    <location>
        <begin position="16"/>
        <end position="36"/>
    </location>
</feature>
<evidence type="ECO:0000256" key="4">
    <source>
        <dbReference type="ARBA" id="ARBA00022989"/>
    </source>
</evidence>
<dbReference type="PIRSF" id="PIRSF006060">
    <property type="entry name" value="AA_transporter"/>
    <property type="match status" value="1"/>
</dbReference>
<dbReference type="RefSeq" id="WP_184713313.1">
    <property type="nucleotide sequence ID" value="NZ_JACHJP010000001.1"/>
</dbReference>
<dbReference type="GO" id="GO:0005886">
    <property type="term" value="C:plasma membrane"/>
    <property type="evidence" value="ECO:0007669"/>
    <property type="project" value="UniProtKB-SubCell"/>
</dbReference>
<dbReference type="GO" id="GO:0022857">
    <property type="term" value="F:transmembrane transporter activity"/>
    <property type="evidence" value="ECO:0007669"/>
    <property type="project" value="InterPro"/>
</dbReference>
<evidence type="ECO:0000313" key="7">
    <source>
        <dbReference type="EMBL" id="MBB4914700.1"/>
    </source>
</evidence>
<gene>
    <name evidence="7" type="ORF">FHS44_001772</name>
</gene>
<feature type="transmembrane region" description="Helical" evidence="6">
    <location>
        <begin position="363"/>
        <end position="385"/>
    </location>
</feature>
<protein>
    <submittedName>
        <fullName evidence="7">Amino acid transporter</fullName>
    </submittedName>
</protein>
<keyword evidence="8" id="KW-1185">Reference proteome</keyword>
<feature type="transmembrane region" description="Helical" evidence="6">
    <location>
        <begin position="42"/>
        <end position="63"/>
    </location>
</feature>
<proteinExistence type="predicted"/>
<sequence length="448" mass="45963">METRARLRRTLSVRDLIVYGLLFIGPLAPVGIFGVLDAKSAGAVGLVYVIATVAMAFTAVSYAEMSRVVPKAGSVFAYATAGLGPTAGFLAGWLIMLDYLLIPSVAYLFSGIALHALFPSVPAWAFTALAFAVTTALNLSGVRLAARVGLVVLLAEIVVLALFVVMAVAVLVTEGPVRPWASPFTGVGGTTTALVIGAVSVAVLSFLGFDAIASFAEETTGDSRQVGRAVLLCLGVAGALFVLQTYLAGLLAPMSPAELAADPAAQGTAFYDVVEESVAPWLAGLMKVAKAVGPAFAAMTAVAAAGRLLYGMARDGGLPRALSTVDPRSGTPRAALLSAGAVTLVVSVWAASRPDGLDVLVSVVDIGALAAFTMLHASVVGYFRVRRGSRDLWRHLAVPVLGGLVAVWIIVLAAPLAKLAGIVWLAVGLIVLAARRNGRSGRAGSTRS</sequence>
<evidence type="ECO:0000256" key="2">
    <source>
        <dbReference type="ARBA" id="ARBA00022475"/>
    </source>
</evidence>
<evidence type="ECO:0000256" key="1">
    <source>
        <dbReference type="ARBA" id="ARBA00004651"/>
    </source>
</evidence>
<comment type="caution">
    <text evidence="7">The sequence shown here is derived from an EMBL/GenBank/DDBJ whole genome shotgun (WGS) entry which is preliminary data.</text>
</comment>
<dbReference type="PANTHER" id="PTHR42770">
    <property type="entry name" value="AMINO ACID TRANSPORTER-RELATED"/>
    <property type="match status" value="1"/>
</dbReference>
<feature type="transmembrane region" description="Helical" evidence="6">
    <location>
        <begin position="392"/>
        <end position="410"/>
    </location>
</feature>
<feature type="transmembrane region" description="Helical" evidence="6">
    <location>
        <begin position="416"/>
        <end position="434"/>
    </location>
</feature>
<dbReference type="Proteomes" id="UP000552644">
    <property type="component" value="Unassembled WGS sequence"/>
</dbReference>
<feature type="transmembrane region" description="Helical" evidence="6">
    <location>
        <begin position="116"/>
        <end position="139"/>
    </location>
</feature>
<dbReference type="AlphaFoldDB" id="A0A7W7VLZ7"/>
<evidence type="ECO:0000256" key="6">
    <source>
        <dbReference type="SAM" id="Phobius"/>
    </source>
</evidence>
<keyword evidence="4 6" id="KW-1133">Transmembrane helix</keyword>
<evidence type="ECO:0000256" key="3">
    <source>
        <dbReference type="ARBA" id="ARBA00022692"/>
    </source>
</evidence>
<feature type="transmembrane region" description="Helical" evidence="6">
    <location>
        <begin position="151"/>
        <end position="172"/>
    </location>
</feature>
<dbReference type="PANTHER" id="PTHR42770:SF16">
    <property type="entry name" value="AMINO ACID PERMEASE"/>
    <property type="match status" value="1"/>
</dbReference>
<dbReference type="EMBL" id="JACHJP010000001">
    <property type="protein sequence ID" value="MBB4914700.1"/>
    <property type="molecule type" value="Genomic_DNA"/>
</dbReference>
<accession>A0A7W7VLZ7</accession>
<comment type="subcellular location">
    <subcellularLocation>
        <location evidence="1">Cell membrane</location>
        <topology evidence="1">Multi-pass membrane protein</topology>
    </subcellularLocation>
</comment>
<evidence type="ECO:0000313" key="8">
    <source>
        <dbReference type="Proteomes" id="UP000552644"/>
    </source>
</evidence>
<keyword evidence="5 6" id="KW-0472">Membrane</keyword>
<feature type="transmembrane region" description="Helical" evidence="6">
    <location>
        <begin position="228"/>
        <end position="247"/>
    </location>
</feature>
<name>A0A7W7VLZ7_9ACTN</name>
<dbReference type="InterPro" id="IPR002293">
    <property type="entry name" value="AA/rel_permease1"/>
</dbReference>
<dbReference type="InterPro" id="IPR050367">
    <property type="entry name" value="APC_superfamily"/>
</dbReference>
<organism evidence="7 8">
    <name type="scientific">Streptosporangium saharense</name>
    <dbReference type="NCBI Taxonomy" id="1706840"/>
    <lineage>
        <taxon>Bacteria</taxon>
        <taxon>Bacillati</taxon>
        <taxon>Actinomycetota</taxon>
        <taxon>Actinomycetes</taxon>
        <taxon>Streptosporangiales</taxon>
        <taxon>Streptosporangiaceae</taxon>
        <taxon>Streptosporangium</taxon>
    </lineage>
</organism>
<dbReference type="Gene3D" id="1.20.1740.10">
    <property type="entry name" value="Amino acid/polyamine transporter I"/>
    <property type="match status" value="1"/>
</dbReference>
<reference evidence="7 8" key="1">
    <citation type="submission" date="2020-08" db="EMBL/GenBank/DDBJ databases">
        <title>Genomic Encyclopedia of Type Strains, Phase III (KMG-III): the genomes of soil and plant-associated and newly described type strains.</title>
        <authorList>
            <person name="Whitman W."/>
        </authorList>
    </citation>
    <scope>NUCLEOTIDE SEQUENCE [LARGE SCALE GENOMIC DNA]</scope>
    <source>
        <strain evidence="7 8">CECT 8840</strain>
    </source>
</reference>
<feature type="transmembrane region" description="Helical" evidence="6">
    <location>
        <begin position="192"/>
        <end position="216"/>
    </location>
</feature>
<keyword evidence="3 6" id="KW-0812">Transmembrane</keyword>
<feature type="transmembrane region" description="Helical" evidence="6">
    <location>
        <begin position="75"/>
        <end position="96"/>
    </location>
</feature>